<dbReference type="InterPro" id="IPR024704">
    <property type="entry name" value="SMC"/>
</dbReference>
<keyword evidence="4 6" id="KW-0175">Coiled coil</keyword>
<feature type="binding site" evidence="6">
    <location>
        <begin position="32"/>
        <end position="39"/>
    </location>
    <ligand>
        <name>ATP</name>
        <dbReference type="ChEBI" id="CHEBI:30616"/>
    </ligand>
</feature>
<organism evidence="8 9">
    <name type="scientific">Methanogenium organophilum</name>
    <dbReference type="NCBI Taxonomy" id="2199"/>
    <lineage>
        <taxon>Archaea</taxon>
        <taxon>Methanobacteriati</taxon>
        <taxon>Methanobacteriota</taxon>
        <taxon>Stenosarchaea group</taxon>
        <taxon>Methanomicrobia</taxon>
        <taxon>Methanomicrobiales</taxon>
        <taxon>Methanomicrobiaceae</taxon>
        <taxon>Methanogenium</taxon>
    </lineage>
</organism>
<dbReference type="Gene3D" id="1.20.1060.20">
    <property type="match status" value="1"/>
</dbReference>
<keyword evidence="5 6" id="KW-0238">DNA-binding</keyword>
<sequence length="1148" mass="130637">MYITELEIDNFKSFGRKTKIPFFEGFTVISGPNGSGKSNIIDSILFCLALSSARGLRAEKLTDLLNVNTGKNTAEVAITFSDDTKIRRRIKKTAHGYYSYNYLNDRLCKQGEIVEFLAKYGIKAEGYNVVMQGDVTRITEMTDNERRKIIDEIAGVSEFDKKKDQALGELEVVRERIEREELVLTELIRRLSELETEREQAIRYRELQEKLDELRGCRSAALLNERNRELVSLNEIVCSHENELGQTGERRGLAIGDAEEIQKKISEISEEINRKTGREYLEILESIESAKGNIRSLTESIERNNIEKKENLETLQSIYTNSKRAETSIKERSDEIRDLSIDRSNLNMDLSRLQGEREKIEASLSAESGEVSDARDQLFAYQTSVGELKEARSDLIGERDRMIERSRFRTSENERLNRRVEQIKSEQYDKENQCSQYESLIKKIDSQKSAVQERIARTEALLMKNRSAQERLRRDIQSKEREIMRMEAQQQAAGGAGGRALEAILGMDGVYGTVAQLGKAPPEYATALDIAAGGRLNYVVVETDAVASSAISFLKENRLGRMTFLPLNKLKRQSLPPLKRSSSAVIDYAENLLDFDPLFEPVFRQVFSGTVLVDHLENARRMIGSYRMVTLEGELLEKGGAMTGGSRKQRSGGFGVAVGEEIQKLEGELLGLRSEYNDIEAAVSRYSDEAESARRERSAADDELARYHMLYDEYQNRIASLSEELDGIIHSQQDPSDESKEGGRGLAEIEQEIEEKNAQITQVARDIEELKTRLNATNIPALSEERERLSRECSDLERRLKNKEADIHDKQLERQHFRNRLDEFTGQREGIEKRNAFIDDENNNANLEISEKNGEIDMLEQRKQSFSDEISGLQKEHDRLSDDLHAVERRILEIDTEIEKIRLQISSLNERKIAVLQEIASLKQEVGDRETDMTLQEIERGIDSAERAMKRIGAVNMLAIEEYDRVDKRVHERTEKKEVLSNERTLLIERIDHYAKMKYDAFMEAYTAIDTNFRRIFAELTRGSGQLVLDNEDDPFAGGMTFAVQPQGKKVHLLNSLSGGEKSLTTLSFIFSIQQYMPAPFYALDEIDMMLDGSNVERVSTMIQELSTGAQSICVSLRKPTIERADRIIGVTARPDKSTYVTGVKSNA</sequence>
<comment type="subcellular location">
    <subcellularLocation>
        <location evidence="6">Cytoplasm</location>
    </subcellularLocation>
</comment>
<dbReference type="PIRSF" id="PIRSF005719">
    <property type="entry name" value="SMC"/>
    <property type="match status" value="1"/>
</dbReference>
<dbReference type="GeneID" id="76833440"/>
<dbReference type="Pfam" id="PF06470">
    <property type="entry name" value="SMC_hinge"/>
    <property type="match status" value="1"/>
</dbReference>
<feature type="coiled-coil region" evidence="6">
    <location>
        <begin position="170"/>
        <end position="204"/>
    </location>
</feature>
<dbReference type="SMART" id="SM00968">
    <property type="entry name" value="SMC_hinge"/>
    <property type="match status" value="1"/>
</dbReference>
<evidence type="ECO:0000259" key="7">
    <source>
        <dbReference type="SMART" id="SM00968"/>
    </source>
</evidence>
<reference evidence="8" key="1">
    <citation type="submission" date="2022-11" db="EMBL/GenBank/DDBJ databases">
        <title>Complete genome sequence of Methanogenium organophilum DSM 3596.</title>
        <authorList>
            <person name="Chen S.-C."/>
            <person name="Lai S.-J."/>
            <person name="You Y.-T."/>
        </authorList>
    </citation>
    <scope>NUCLEOTIDE SEQUENCE</scope>
    <source>
        <strain evidence="8">DSM 3596</strain>
    </source>
</reference>
<dbReference type="GO" id="GO:0006260">
    <property type="term" value="P:DNA replication"/>
    <property type="evidence" value="ECO:0007669"/>
    <property type="project" value="UniProtKB-UniRule"/>
</dbReference>
<keyword evidence="1 6" id="KW-0963">Cytoplasm</keyword>
<dbReference type="SUPFAM" id="SSF52540">
    <property type="entry name" value="P-loop containing nucleoside triphosphate hydrolases"/>
    <property type="match status" value="1"/>
</dbReference>
<evidence type="ECO:0000256" key="1">
    <source>
        <dbReference type="ARBA" id="ARBA00022490"/>
    </source>
</evidence>
<feature type="domain" description="SMC hinge" evidence="7">
    <location>
        <begin position="508"/>
        <end position="623"/>
    </location>
</feature>
<dbReference type="GO" id="GO:0016887">
    <property type="term" value="F:ATP hydrolysis activity"/>
    <property type="evidence" value="ECO:0007669"/>
    <property type="project" value="InterPro"/>
</dbReference>
<feature type="coiled-coil region" evidence="6">
    <location>
        <begin position="258"/>
        <end position="307"/>
    </location>
</feature>
<dbReference type="InterPro" id="IPR003395">
    <property type="entry name" value="RecF/RecN/SMC_N"/>
</dbReference>
<dbReference type="Gene3D" id="3.40.50.300">
    <property type="entry name" value="P-loop containing nucleotide triphosphate hydrolases"/>
    <property type="match status" value="2"/>
</dbReference>
<dbReference type="NCBIfam" id="TIGR02169">
    <property type="entry name" value="SMC_prok_A"/>
    <property type="match status" value="1"/>
</dbReference>
<dbReference type="GO" id="GO:0007059">
    <property type="term" value="P:chromosome segregation"/>
    <property type="evidence" value="ECO:0007669"/>
    <property type="project" value="UniProtKB-UniRule"/>
</dbReference>
<comment type="subunit">
    <text evidence="6">Homodimer.</text>
</comment>
<dbReference type="RefSeq" id="WP_268186526.1">
    <property type="nucleotide sequence ID" value="NZ_CP113361.1"/>
</dbReference>
<feature type="coiled-coil region" evidence="6">
    <location>
        <begin position="662"/>
        <end position="925"/>
    </location>
</feature>
<dbReference type="GO" id="GO:0030261">
    <property type="term" value="P:chromosome condensation"/>
    <property type="evidence" value="ECO:0007669"/>
    <property type="project" value="InterPro"/>
</dbReference>
<feature type="coiled-coil region" evidence="6">
    <location>
        <begin position="336"/>
        <end position="363"/>
    </location>
</feature>
<dbReference type="Gene3D" id="3.30.70.1620">
    <property type="match status" value="1"/>
</dbReference>
<keyword evidence="2 6" id="KW-0547">Nucleotide-binding</keyword>
<dbReference type="KEGG" id="mou:OU421_00020"/>
<dbReference type="InterPro" id="IPR010935">
    <property type="entry name" value="SMC_hinge"/>
</dbReference>
<dbReference type="SUPFAM" id="SSF75553">
    <property type="entry name" value="Smc hinge domain"/>
    <property type="match status" value="1"/>
</dbReference>
<dbReference type="GO" id="GO:0003677">
    <property type="term" value="F:DNA binding"/>
    <property type="evidence" value="ECO:0007669"/>
    <property type="project" value="UniProtKB-UniRule"/>
</dbReference>
<dbReference type="GO" id="GO:0005737">
    <property type="term" value="C:cytoplasm"/>
    <property type="evidence" value="ECO:0007669"/>
    <property type="project" value="UniProtKB-SubCell"/>
</dbReference>
<accession>A0A9X9T830</accession>
<keyword evidence="3 6" id="KW-0067">ATP-binding</keyword>
<evidence type="ECO:0000256" key="3">
    <source>
        <dbReference type="ARBA" id="ARBA00022840"/>
    </source>
</evidence>
<evidence type="ECO:0000313" key="8">
    <source>
        <dbReference type="EMBL" id="WAI01300.1"/>
    </source>
</evidence>
<dbReference type="HAMAP" id="MF_01894">
    <property type="entry name" value="Smc_prok"/>
    <property type="match status" value="1"/>
</dbReference>
<evidence type="ECO:0000256" key="2">
    <source>
        <dbReference type="ARBA" id="ARBA00022741"/>
    </source>
</evidence>
<dbReference type="EMBL" id="CP113361">
    <property type="protein sequence ID" value="WAI01300.1"/>
    <property type="molecule type" value="Genomic_DNA"/>
</dbReference>
<comment type="similarity">
    <text evidence="6">Belongs to the SMC family.</text>
</comment>
<protein>
    <recommendedName>
        <fullName evidence="6">Chromosome partition protein Smc</fullName>
    </recommendedName>
</protein>
<dbReference type="InterPro" id="IPR011890">
    <property type="entry name" value="SMC_prok"/>
</dbReference>
<proteinExistence type="inferred from homology"/>
<dbReference type="Proteomes" id="UP001163096">
    <property type="component" value="Chromosome"/>
</dbReference>
<dbReference type="InterPro" id="IPR027417">
    <property type="entry name" value="P-loop_NTPase"/>
</dbReference>
<evidence type="ECO:0000256" key="5">
    <source>
        <dbReference type="ARBA" id="ARBA00023125"/>
    </source>
</evidence>
<dbReference type="GO" id="GO:0005694">
    <property type="term" value="C:chromosome"/>
    <property type="evidence" value="ECO:0007669"/>
    <property type="project" value="InterPro"/>
</dbReference>
<name>A0A9X9T830_METOG</name>
<evidence type="ECO:0000313" key="9">
    <source>
        <dbReference type="Proteomes" id="UP001163096"/>
    </source>
</evidence>
<dbReference type="GO" id="GO:0007062">
    <property type="term" value="P:sister chromatid cohesion"/>
    <property type="evidence" value="ECO:0007669"/>
    <property type="project" value="InterPro"/>
</dbReference>
<dbReference type="InterPro" id="IPR036277">
    <property type="entry name" value="SMC_hinge_sf"/>
</dbReference>
<keyword evidence="9" id="KW-1185">Reference proteome</keyword>
<dbReference type="GO" id="GO:0005524">
    <property type="term" value="F:ATP binding"/>
    <property type="evidence" value="ECO:0007669"/>
    <property type="project" value="UniProtKB-UniRule"/>
</dbReference>
<dbReference type="PANTHER" id="PTHR43977">
    <property type="entry name" value="STRUCTURAL MAINTENANCE OF CHROMOSOMES PROTEIN 3"/>
    <property type="match status" value="1"/>
</dbReference>
<evidence type="ECO:0000256" key="4">
    <source>
        <dbReference type="ARBA" id="ARBA00023054"/>
    </source>
</evidence>
<comment type="function">
    <text evidence="6">Required for chromosome condensation and partitioning.</text>
</comment>
<gene>
    <name evidence="6 8" type="primary">smc</name>
    <name evidence="8" type="ORF">OU421_00020</name>
</gene>
<dbReference type="AlphaFoldDB" id="A0A9X9T830"/>
<evidence type="ECO:0000256" key="6">
    <source>
        <dbReference type="HAMAP-Rule" id="MF_01894"/>
    </source>
</evidence>
<comment type="domain">
    <text evidence="6">Contains large globular domains required for ATP hydrolysis at each terminus and a third globular domain forming a flexible hinge near the middle of the molecule. These domains are separated by coiled-coil structures.</text>
</comment>
<dbReference type="Gene3D" id="1.10.287.1490">
    <property type="match status" value="1"/>
</dbReference>
<feature type="coiled-coil region" evidence="6">
    <location>
        <begin position="462"/>
        <end position="489"/>
    </location>
</feature>
<dbReference type="Pfam" id="PF02463">
    <property type="entry name" value="SMC_N"/>
    <property type="match status" value="1"/>
</dbReference>